<sequence length="460" mass="49811">MFTPADGITISQRTPLNKWAKLVPQITSDLKKQGVEKQNIDTVVSSDLDEQSQQLQDWVVKHVTNLKDGSSAAKHSTLIVAPAPQTNVSSRQYGDYVTQPIVKDAQDSERHEAESRMRSALQLARKSGMHIVLVSNTIDGFTPDAFVQCSTPEQIGELQANMLVSKLDLDKVSKGNPKAVEVLLPYTHADDAKESDTAEINDAFAKEAFQGVWKVLRPYYEQGKVYSPSGTLSRETTNEDWTHVAFDLNEKDGTAKTIEDRIPTVTKDGDSVPTKIDGIIAMNDAVASSVVSKLASMGYTGSSADINPSITIPSIVGNIAGHKDLLRKSVPDPAKSPANDTQSQHDDSSANSSSTQNDHNSRWPVITGYGSYADTIPQVVNGKQWMTGLEDRGKLSMDIAKTCIRLNREKGLDGLSFIAKQTIAGVTVPTVHEELNAVSAGNLKTTLIDTGYITMAEAGL</sequence>
<accession>C4FF51</accession>
<proteinExistence type="predicted"/>
<organism evidence="2 3">
    <name type="scientific">Bifidobacterium angulatum DSM 20098 = JCM 7096</name>
    <dbReference type="NCBI Taxonomy" id="518635"/>
    <lineage>
        <taxon>Bacteria</taxon>
        <taxon>Bacillati</taxon>
        <taxon>Actinomycetota</taxon>
        <taxon>Actinomycetes</taxon>
        <taxon>Bifidobacteriales</taxon>
        <taxon>Bifidobacteriaceae</taxon>
        <taxon>Bifidobacterium</taxon>
    </lineage>
</organism>
<dbReference type="PATRIC" id="fig|518635.7.peg.883"/>
<evidence type="ECO:0000256" key="1">
    <source>
        <dbReference type="SAM" id="MobiDB-lite"/>
    </source>
</evidence>
<evidence type="ECO:0000313" key="2">
    <source>
        <dbReference type="EMBL" id="EEP21582.1"/>
    </source>
</evidence>
<dbReference type="HOGENOM" id="CLU_534930_0_0_11"/>
<evidence type="ECO:0000313" key="3">
    <source>
        <dbReference type="Proteomes" id="UP000006408"/>
    </source>
</evidence>
<dbReference type="Proteomes" id="UP000006408">
    <property type="component" value="Unassembled WGS sequence"/>
</dbReference>
<protein>
    <recommendedName>
        <fullName evidence="4">Periplasmic binding protein domain-containing protein</fullName>
    </recommendedName>
</protein>
<keyword evidence="3" id="KW-1185">Reference proteome</keyword>
<reference evidence="2" key="1">
    <citation type="submission" date="2009-04" db="EMBL/GenBank/DDBJ databases">
        <authorList>
            <person name="Weinstock G."/>
            <person name="Sodergren E."/>
            <person name="Clifton S."/>
            <person name="Fulton L."/>
            <person name="Fulton B."/>
            <person name="Courtney L."/>
            <person name="Fronick C."/>
            <person name="Harrison M."/>
            <person name="Strong C."/>
            <person name="Farmer C."/>
            <person name="Delahaunty K."/>
            <person name="Markovic C."/>
            <person name="Hall O."/>
            <person name="Minx P."/>
            <person name="Tomlinson C."/>
            <person name="Mitreva M."/>
            <person name="Nelson J."/>
            <person name="Hou S."/>
            <person name="Wollam A."/>
            <person name="Pepin K.H."/>
            <person name="Johnson M."/>
            <person name="Bhonagiri V."/>
            <person name="Nash W.E."/>
            <person name="Warren W."/>
            <person name="Chinwalla A."/>
            <person name="Mardis E.R."/>
            <person name="Wilson R.K."/>
        </authorList>
    </citation>
    <scope>NUCLEOTIDE SEQUENCE [LARGE SCALE GENOMIC DNA]</scope>
    <source>
        <strain evidence="2">DSM 20098</strain>
    </source>
</reference>
<gene>
    <name evidence="2" type="ORF">BIFANG_02950</name>
</gene>
<feature type="compositionally biased region" description="Low complexity" evidence="1">
    <location>
        <begin position="349"/>
        <end position="358"/>
    </location>
</feature>
<dbReference type="AlphaFoldDB" id="C4FF51"/>
<dbReference type="STRING" id="1683.Bang102_006505"/>
<dbReference type="Gene3D" id="3.40.50.2300">
    <property type="match status" value="1"/>
</dbReference>
<dbReference type="EMBL" id="ABYS02000004">
    <property type="protein sequence ID" value="EEP21582.1"/>
    <property type="molecule type" value="Genomic_DNA"/>
</dbReference>
<dbReference type="eggNOG" id="COG4213">
    <property type="taxonomic scope" value="Bacteria"/>
</dbReference>
<comment type="caution">
    <text evidence="2">The sequence shown here is derived from an EMBL/GenBank/DDBJ whole genome shotgun (WGS) entry which is preliminary data.</text>
</comment>
<name>C4FF51_9BIFI</name>
<dbReference type="InterPro" id="IPR028082">
    <property type="entry name" value="Peripla_BP_I"/>
</dbReference>
<evidence type="ECO:0008006" key="4">
    <source>
        <dbReference type="Google" id="ProtNLM"/>
    </source>
</evidence>
<feature type="region of interest" description="Disordered" evidence="1">
    <location>
        <begin position="327"/>
        <end position="363"/>
    </location>
</feature>
<dbReference type="SUPFAM" id="SSF53822">
    <property type="entry name" value="Periplasmic binding protein-like I"/>
    <property type="match status" value="1"/>
</dbReference>